<organism evidence="1 2">
    <name type="scientific">Lacibacter sediminis</name>
    <dbReference type="NCBI Taxonomy" id="2760713"/>
    <lineage>
        <taxon>Bacteria</taxon>
        <taxon>Pseudomonadati</taxon>
        <taxon>Bacteroidota</taxon>
        <taxon>Chitinophagia</taxon>
        <taxon>Chitinophagales</taxon>
        <taxon>Chitinophagaceae</taxon>
        <taxon>Lacibacter</taxon>
    </lineage>
</organism>
<dbReference type="InterPro" id="IPR011659">
    <property type="entry name" value="WD40"/>
</dbReference>
<protein>
    <submittedName>
        <fullName evidence="1">PD40 domain-containing protein</fullName>
    </submittedName>
</protein>
<dbReference type="SUPFAM" id="SSF82171">
    <property type="entry name" value="DPP6 N-terminal domain-like"/>
    <property type="match status" value="1"/>
</dbReference>
<dbReference type="Proteomes" id="UP000515344">
    <property type="component" value="Chromosome"/>
</dbReference>
<proteinExistence type="predicted"/>
<dbReference type="EMBL" id="CP060007">
    <property type="protein sequence ID" value="QNA42906.1"/>
    <property type="molecule type" value="Genomic_DNA"/>
</dbReference>
<evidence type="ECO:0000313" key="2">
    <source>
        <dbReference type="Proteomes" id="UP000515344"/>
    </source>
</evidence>
<dbReference type="RefSeq" id="WP_182801172.1">
    <property type="nucleotide sequence ID" value="NZ_CP060007.1"/>
</dbReference>
<evidence type="ECO:0000313" key="1">
    <source>
        <dbReference type="EMBL" id="QNA42906.1"/>
    </source>
</evidence>
<accession>A0A7G5XBQ3</accession>
<dbReference type="InterPro" id="IPR011042">
    <property type="entry name" value="6-blade_b-propeller_TolB-like"/>
</dbReference>
<dbReference type="Pfam" id="PF07676">
    <property type="entry name" value="PD40"/>
    <property type="match status" value="3"/>
</dbReference>
<gene>
    <name evidence="1" type="ORF">H4075_12475</name>
</gene>
<keyword evidence="2" id="KW-1185">Reference proteome</keyword>
<dbReference type="AlphaFoldDB" id="A0A7G5XBQ3"/>
<reference evidence="2" key="1">
    <citation type="submission" date="2020-08" db="EMBL/GenBank/DDBJ databases">
        <title>Lacibacter sp. S13-6-6 genome sequencing.</title>
        <authorList>
            <person name="Jin L."/>
        </authorList>
    </citation>
    <scope>NUCLEOTIDE SEQUENCE [LARGE SCALE GENOMIC DNA]</scope>
    <source>
        <strain evidence="2">S13-6-6</strain>
    </source>
</reference>
<dbReference type="KEGG" id="lacs:H4075_12475"/>
<sequence>MRNLITIVSLLFVLQSEAQQVNYLNQGNATAKPMVFAQGIISDGLINRDFTISPKGDELFFTIQHKDFISSTIMHIQLKNGKWGEAQVAPFSGMYNDLEAQFSPDGKKIFFSSNRKVDATDTTNDFDLWYVVKNSNGSWGKPVHLGFSVNSPHDEFYPSIAKSGNLYFTAQLENAVGKEDIFMCEWRNGQYQSPVPVSTAVNSKGYEFNAFVDPDEQFILFTGYGRKDDLGKGDLYISRKDAKGEWQEAKNLGALVNSKGLDYCPFVSWDKRTLFFTSNRNMHTGPFDKPVTASTLKKQLSGPGNGLDDIYWIKFDELLKQF</sequence>
<dbReference type="Gene3D" id="2.120.10.30">
    <property type="entry name" value="TolB, C-terminal domain"/>
    <property type="match status" value="1"/>
</dbReference>
<name>A0A7G5XBQ3_9BACT</name>